<dbReference type="HOGENOM" id="CLU_106583_0_0_9"/>
<dbReference type="STRING" id="887929.HMP0721_1362"/>
<feature type="transmembrane region" description="Helical" evidence="1">
    <location>
        <begin position="150"/>
        <end position="168"/>
    </location>
</feature>
<keyword evidence="1" id="KW-1133">Transmembrane helix</keyword>
<keyword evidence="3" id="KW-1185">Reference proteome</keyword>
<evidence type="ECO:0000313" key="3">
    <source>
        <dbReference type="Proteomes" id="UP000004754"/>
    </source>
</evidence>
<protein>
    <submittedName>
        <fullName evidence="2">Uncharacterized protein</fullName>
    </submittedName>
</protein>
<dbReference type="eggNOG" id="ENOG502Z7HS">
    <property type="taxonomic scope" value="Bacteria"/>
</dbReference>
<comment type="caution">
    <text evidence="2">The sequence shown here is derived from an EMBL/GenBank/DDBJ whole genome shotgun (WGS) entry which is preliminary data.</text>
</comment>
<dbReference type="EMBL" id="AEQN01000016">
    <property type="protein sequence ID" value="EFV01967.1"/>
    <property type="molecule type" value="Genomic_DNA"/>
</dbReference>
<sequence>MARRRPAPPELAEAVFDSAYLAFDFVAAVCFFALAKGRSVFVLYGFLALILGGGDAFHLVPRVQRALFGADAGTERRLGLGLLVSSVTMTVFYLVLAAIWRLRFPAVVVPRALPWLLWGSTLARIAVCLLPQNDWFHEGGNARLSWLRNGLFAVTGGAVIALFVRSGAAGGLGGMVPAIALSFGCYLPVTLLSHRYPKVGALMIPKTCAYIWMLAMGLKLL</sequence>
<evidence type="ECO:0000313" key="2">
    <source>
        <dbReference type="EMBL" id="EFV01967.1"/>
    </source>
</evidence>
<keyword evidence="1" id="KW-0472">Membrane</keyword>
<proteinExistence type="predicted"/>
<keyword evidence="1" id="KW-0812">Transmembrane</keyword>
<dbReference type="Proteomes" id="UP000004754">
    <property type="component" value="Unassembled WGS sequence"/>
</dbReference>
<dbReference type="OrthoDB" id="1644899at2"/>
<organism evidence="2 3">
    <name type="scientific">Pseudoramibacter alactolyticus ATCC 23263</name>
    <dbReference type="NCBI Taxonomy" id="887929"/>
    <lineage>
        <taxon>Bacteria</taxon>
        <taxon>Bacillati</taxon>
        <taxon>Bacillota</taxon>
        <taxon>Clostridia</taxon>
        <taxon>Eubacteriales</taxon>
        <taxon>Eubacteriaceae</taxon>
        <taxon>Pseudoramibacter</taxon>
    </lineage>
</organism>
<feature type="transmembrane region" description="Helical" evidence="1">
    <location>
        <begin position="174"/>
        <end position="192"/>
    </location>
</feature>
<dbReference type="AlphaFoldDB" id="E6MH77"/>
<reference evidence="2 3" key="1">
    <citation type="submission" date="2010-12" db="EMBL/GenBank/DDBJ databases">
        <authorList>
            <person name="Muzny D."/>
            <person name="Qin X."/>
            <person name="Deng J."/>
            <person name="Jiang H."/>
            <person name="Liu Y."/>
            <person name="Qu J."/>
            <person name="Song X.-Z."/>
            <person name="Zhang L."/>
            <person name="Thornton R."/>
            <person name="Coyle M."/>
            <person name="Francisco L."/>
            <person name="Jackson L."/>
            <person name="Javaid M."/>
            <person name="Korchina V."/>
            <person name="Kovar C."/>
            <person name="Mata R."/>
            <person name="Mathew T."/>
            <person name="Ngo R."/>
            <person name="Nguyen L."/>
            <person name="Nguyen N."/>
            <person name="Okwuonu G."/>
            <person name="Ongeri F."/>
            <person name="Pham C."/>
            <person name="Simmons D."/>
            <person name="Wilczek-Boney K."/>
            <person name="Hale W."/>
            <person name="Jakkamsetti A."/>
            <person name="Pham P."/>
            <person name="Ruth R."/>
            <person name="San Lucas F."/>
            <person name="Warren J."/>
            <person name="Zhang J."/>
            <person name="Zhao Z."/>
            <person name="Zhou C."/>
            <person name="Zhu D."/>
            <person name="Lee S."/>
            <person name="Bess C."/>
            <person name="Blankenburg K."/>
            <person name="Forbes L."/>
            <person name="Fu Q."/>
            <person name="Gubbala S."/>
            <person name="Hirani K."/>
            <person name="Jayaseelan J.C."/>
            <person name="Lara F."/>
            <person name="Munidasa M."/>
            <person name="Palculict T."/>
            <person name="Patil S."/>
            <person name="Pu L.-L."/>
            <person name="Saada N."/>
            <person name="Tang L."/>
            <person name="Weissenberger G."/>
            <person name="Zhu Y."/>
            <person name="Hemphill L."/>
            <person name="Shang Y."/>
            <person name="Youmans B."/>
            <person name="Ayvaz T."/>
            <person name="Ross M."/>
            <person name="Santibanez J."/>
            <person name="Aqrawi P."/>
            <person name="Gross S."/>
            <person name="Joshi V."/>
            <person name="Fowler G."/>
            <person name="Nazareth L."/>
            <person name="Reid J."/>
            <person name="Worley K."/>
            <person name="Petrosino J."/>
            <person name="Highlander S."/>
            <person name="Gibbs R."/>
        </authorList>
    </citation>
    <scope>NUCLEOTIDE SEQUENCE [LARGE SCALE GENOMIC DNA]</scope>
    <source>
        <strain evidence="2 3">ATCC 23263</strain>
    </source>
</reference>
<accession>E6MH77</accession>
<feature type="transmembrane region" description="Helical" evidence="1">
    <location>
        <begin position="80"/>
        <end position="100"/>
    </location>
</feature>
<gene>
    <name evidence="2" type="ORF">HMP0721_1362</name>
</gene>
<evidence type="ECO:0000256" key="1">
    <source>
        <dbReference type="SAM" id="Phobius"/>
    </source>
</evidence>
<name>E6MH77_9FIRM</name>
<feature type="transmembrane region" description="Helical" evidence="1">
    <location>
        <begin position="112"/>
        <end position="130"/>
    </location>
</feature>
<feature type="transmembrane region" description="Helical" evidence="1">
    <location>
        <begin position="41"/>
        <end position="60"/>
    </location>
</feature>
<feature type="transmembrane region" description="Helical" evidence="1">
    <location>
        <begin position="12"/>
        <end position="35"/>
    </location>
</feature>